<evidence type="ECO:0000313" key="2">
    <source>
        <dbReference type="Proteomes" id="UP000515518"/>
    </source>
</evidence>
<dbReference type="AlphaFoldDB" id="A0A7G6RHU5"/>
<reference evidence="2" key="1">
    <citation type="journal article" date="2020" name="Mol. Plant Microbe">
        <title>Rhizobial microsymbionts of the narrowly endemic Oxytropis species growing in Kamchatka are characterized by significant genetic diversity and possess a set of genes that are associated with T3SS and T6SS secretion systems and can affect the development of symbiosis.</title>
        <authorList>
            <person name="Safronova V."/>
            <person name="Guro P."/>
            <person name="Sazanova A."/>
            <person name="Kuznetsova I."/>
            <person name="Belimov A."/>
            <person name="Yakubov V."/>
            <person name="Chirak E."/>
            <person name="Afonin A."/>
            <person name="Gogolev Y."/>
            <person name="Andronov E."/>
            <person name="Tikhonovich I."/>
        </authorList>
    </citation>
    <scope>NUCLEOTIDE SEQUENCE [LARGE SCALE GENOMIC DNA]</scope>
    <source>
        <strain evidence="2">RCAM0610</strain>
    </source>
</reference>
<gene>
    <name evidence="1" type="ORF">HB770_04095</name>
</gene>
<evidence type="ECO:0008006" key="3">
    <source>
        <dbReference type="Google" id="ProtNLM"/>
    </source>
</evidence>
<dbReference type="EMBL" id="CP050549">
    <property type="protein sequence ID" value="QND41827.1"/>
    <property type="molecule type" value="Genomic_DNA"/>
</dbReference>
<name>A0A7G6RHU5_RHILV</name>
<proteinExistence type="predicted"/>
<organism evidence="1 2">
    <name type="scientific">Rhizobium leguminosarum bv. viciae</name>
    <dbReference type="NCBI Taxonomy" id="387"/>
    <lineage>
        <taxon>Bacteria</taxon>
        <taxon>Pseudomonadati</taxon>
        <taxon>Pseudomonadota</taxon>
        <taxon>Alphaproteobacteria</taxon>
        <taxon>Hyphomicrobiales</taxon>
        <taxon>Rhizobiaceae</taxon>
        <taxon>Rhizobium/Agrobacterium group</taxon>
        <taxon>Rhizobium</taxon>
    </lineage>
</organism>
<evidence type="ECO:0000313" key="1">
    <source>
        <dbReference type="EMBL" id="QND41827.1"/>
    </source>
</evidence>
<accession>A0A7G6RHU5</accession>
<protein>
    <recommendedName>
        <fullName evidence="3">Tail terminator</fullName>
    </recommendedName>
</protein>
<sequence length="152" mass="16061">MTEHVKTQLRKGIEQRLRAAVPSLASVVPAVRAERSFQSNEIPLATVQVADAGVPVGGNIPSSQAVRRNMSVVIQLGCQSDIDDVADVVEALQVEVEAALTDSTKFGVPGIKNWSYGGSTPPDTGYEAGLAVLTLNYTCWLTTAPGQANKII</sequence>
<dbReference type="Proteomes" id="UP000515518">
    <property type="component" value="Chromosome"/>
</dbReference>